<protein>
    <recommendedName>
        <fullName evidence="3">Type 4a pilus biogenesis protein PilO</fullName>
    </recommendedName>
</protein>
<sequence length="174" mass="20254">MFKNISYKKKFYGLLVFVVILSFTAYNRSFKGTIETISLYRESVKNIKESSNSLMELSNIKKEVSILDNTIGKSTKNPAIVQNEILGFLSTRSQEMTLSKIENLHVSNDDYFTIYSNVILLQGDFNGLLKTIYEFEKDFEYARIASMVFHTERNAKTSKNELYNEIIFQNYEKK</sequence>
<evidence type="ECO:0008006" key="3">
    <source>
        <dbReference type="Google" id="ProtNLM"/>
    </source>
</evidence>
<reference evidence="1 2" key="1">
    <citation type="submission" date="2019-08" db="EMBL/GenBank/DDBJ databases">
        <title>Genome of Aequorivita antarctica SW49 (type strain).</title>
        <authorList>
            <person name="Bowman J.P."/>
        </authorList>
    </citation>
    <scope>NUCLEOTIDE SEQUENCE [LARGE SCALE GENOMIC DNA]</scope>
    <source>
        <strain evidence="1 2">SW49</strain>
    </source>
</reference>
<proteinExistence type="predicted"/>
<evidence type="ECO:0000313" key="1">
    <source>
        <dbReference type="EMBL" id="TXD72812.1"/>
    </source>
</evidence>
<dbReference type="EMBL" id="VORT01000007">
    <property type="protein sequence ID" value="TXD72812.1"/>
    <property type="molecule type" value="Genomic_DNA"/>
</dbReference>
<dbReference type="RefSeq" id="WP_111844858.1">
    <property type="nucleotide sequence ID" value="NZ_UEGI01000010.1"/>
</dbReference>
<keyword evidence="2" id="KW-1185">Reference proteome</keyword>
<organism evidence="1 2">
    <name type="scientific">Aequorivita antarctica</name>
    <dbReference type="NCBI Taxonomy" id="153266"/>
    <lineage>
        <taxon>Bacteria</taxon>
        <taxon>Pseudomonadati</taxon>
        <taxon>Bacteroidota</taxon>
        <taxon>Flavobacteriia</taxon>
        <taxon>Flavobacteriales</taxon>
        <taxon>Flavobacteriaceae</taxon>
        <taxon>Aequorivita</taxon>
    </lineage>
</organism>
<dbReference type="OrthoDB" id="1161757at2"/>
<accession>A0A5C6Z011</accession>
<dbReference type="Proteomes" id="UP000321497">
    <property type="component" value="Unassembled WGS sequence"/>
</dbReference>
<gene>
    <name evidence="1" type="ORF">ESU54_11390</name>
</gene>
<dbReference type="AlphaFoldDB" id="A0A5C6Z011"/>
<comment type="caution">
    <text evidence="1">The sequence shown here is derived from an EMBL/GenBank/DDBJ whole genome shotgun (WGS) entry which is preliminary data.</text>
</comment>
<evidence type="ECO:0000313" key="2">
    <source>
        <dbReference type="Proteomes" id="UP000321497"/>
    </source>
</evidence>
<name>A0A5C6Z011_9FLAO</name>